<protein>
    <submittedName>
        <fullName evidence="2">Uncharacterized protein</fullName>
    </submittedName>
</protein>
<keyword evidence="3" id="KW-1185">Reference proteome</keyword>
<dbReference type="EMBL" id="UETC01000003">
    <property type="protein sequence ID" value="SSA44663.1"/>
    <property type="molecule type" value="Genomic_DNA"/>
</dbReference>
<dbReference type="AlphaFoldDB" id="A0A2Y9C780"/>
<name>A0A2Y9C780_9RHOB</name>
<dbReference type="Proteomes" id="UP000251571">
    <property type="component" value="Unassembled WGS sequence"/>
</dbReference>
<organism evidence="2 4">
    <name type="scientific">Jannaschia seohaensis</name>
    <dbReference type="NCBI Taxonomy" id="475081"/>
    <lineage>
        <taxon>Bacteria</taxon>
        <taxon>Pseudomonadati</taxon>
        <taxon>Pseudomonadota</taxon>
        <taxon>Alphaproteobacteria</taxon>
        <taxon>Rhodobacterales</taxon>
        <taxon>Roseobacteraceae</taxon>
        <taxon>Jannaschia</taxon>
    </lineage>
</organism>
<evidence type="ECO:0000313" key="2">
    <source>
        <dbReference type="EMBL" id="SSA44663.1"/>
    </source>
</evidence>
<sequence length="58" mass="6228">MRGYSAVVGVGASAILVHPLLDPVAWFPLRFVLDFCFAAVIIVKESWLKRASPTPSGA</sequence>
<dbReference type="RefSeq" id="WP_146204834.1">
    <property type="nucleotide sequence ID" value="NZ_QGDJ01000003.1"/>
</dbReference>
<dbReference type="EMBL" id="QGDJ01000003">
    <property type="protein sequence ID" value="PWJ20567.1"/>
    <property type="molecule type" value="Genomic_DNA"/>
</dbReference>
<reference evidence="2 4" key="1">
    <citation type="submission" date="2016-10" db="EMBL/GenBank/DDBJ databases">
        <authorList>
            <person name="Cai Z."/>
        </authorList>
    </citation>
    <scope>NUCLEOTIDE SEQUENCE [LARGE SCALE GENOMIC DNA]</scope>
    <source>
        <strain evidence="2 4">DSM 25227</strain>
    </source>
</reference>
<dbReference type="Proteomes" id="UP000245839">
    <property type="component" value="Unassembled WGS sequence"/>
</dbReference>
<gene>
    <name evidence="1" type="ORF">BCF38_103386</name>
    <name evidence="2" type="ORF">SAMN05421539_103386</name>
</gene>
<reference evidence="1 3" key="2">
    <citation type="submission" date="2018-03" db="EMBL/GenBank/DDBJ databases">
        <title>Genomic Encyclopedia of Archaeal and Bacterial Type Strains, Phase II (KMG-II): from individual species to whole genera.</title>
        <authorList>
            <person name="Goeker M."/>
        </authorList>
    </citation>
    <scope>NUCLEOTIDE SEQUENCE [LARGE SCALE GENOMIC DNA]</scope>
    <source>
        <strain evidence="1 3">DSM 25227</strain>
    </source>
</reference>
<proteinExistence type="predicted"/>
<evidence type="ECO:0000313" key="4">
    <source>
        <dbReference type="Proteomes" id="UP000251571"/>
    </source>
</evidence>
<accession>A0A2Y9C780</accession>
<evidence type="ECO:0000313" key="3">
    <source>
        <dbReference type="Proteomes" id="UP000245839"/>
    </source>
</evidence>
<evidence type="ECO:0000313" key="1">
    <source>
        <dbReference type="EMBL" id="PWJ20567.1"/>
    </source>
</evidence>